<comment type="caution">
    <text evidence="2">The sequence shown here is derived from an EMBL/GenBank/DDBJ whole genome shotgun (WGS) entry which is preliminary data.</text>
</comment>
<dbReference type="RefSeq" id="WP_184149337.1">
    <property type="nucleotide sequence ID" value="NZ_JACHKA010000001.1"/>
</dbReference>
<feature type="transmembrane region" description="Helical" evidence="1">
    <location>
        <begin position="110"/>
        <end position="129"/>
    </location>
</feature>
<dbReference type="Pfam" id="PF09838">
    <property type="entry name" value="DUF2065"/>
    <property type="match status" value="1"/>
</dbReference>
<gene>
    <name evidence="2" type="ORF">HNP60_000318</name>
</gene>
<keyword evidence="1" id="KW-1133">Transmembrane helix</keyword>
<feature type="transmembrane region" description="Helical" evidence="1">
    <location>
        <begin position="6"/>
        <end position="27"/>
    </location>
</feature>
<dbReference type="EMBL" id="JACHKA010000001">
    <property type="protein sequence ID" value="MBB5984344.1"/>
    <property type="molecule type" value="Genomic_DNA"/>
</dbReference>
<keyword evidence="1" id="KW-0812">Transmembrane</keyword>
<accession>A0ABR6NAR3</accession>
<evidence type="ECO:0000256" key="1">
    <source>
        <dbReference type="SAM" id="Phobius"/>
    </source>
</evidence>
<organism evidence="2 3">
    <name type="scientific">Sphingobium lignivorans</name>
    <dbReference type="NCBI Taxonomy" id="2735886"/>
    <lineage>
        <taxon>Bacteria</taxon>
        <taxon>Pseudomonadati</taxon>
        <taxon>Pseudomonadota</taxon>
        <taxon>Alphaproteobacteria</taxon>
        <taxon>Sphingomonadales</taxon>
        <taxon>Sphingomonadaceae</taxon>
        <taxon>Sphingobium</taxon>
    </lineage>
</organism>
<dbReference type="Proteomes" id="UP001138540">
    <property type="component" value="Unassembled WGS sequence"/>
</dbReference>
<feature type="transmembrane region" description="Helical" evidence="1">
    <location>
        <begin position="74"/>
        <end position="98"/>
    </location>
</feature>
<sequence>MTTATSLTLHLAQAIGLYMIVAGLSGLAAPQRWQAIVDDLARSAGLQMVMGVTVFAIGAALAIAHSILVDPLAIIVTVAGWLALLEGALLIATPGPLIRIGQASLRFTRIWAFASIALGLFLALAGLTGRADAAQSVFV</sequence>
<keyword evidence="1" id="KW-0472">Membrane</keyword>
<reference evidence="2 3" key="1">
    <citation type="submission" date="2020-08" db="EMBL/GenBank/DDBJ databases">
        <title>Exploring microbial biodiversity for novel pathways involved in the catabolism of aromatic compounds derived from lignin.</title>
        <authorList>
            <person name="Elkins J."/>
        </authorList>
    </citation>
    <scope>NUCLEOTIDE SEQUENCE [LARGE SCALE GENOMIC DNA]</scope>
    <source>
        <strain evidence="2 3">B1D3A</strain>
    </source>
</reference>
<dbReference type="InterPro" id="IPR019201">
    <property type="entry name" value="DUF2065"/>
</dbReference>
<evidence type="ECO:0000313" key="2">
    <source>
        <dbReference type="EMBL" id="MBB5984344.1"/>
    </source>
</evidence>
<keyword evidence="3" id="KW-1185">Reference proteome</keyword>
<name>A0ABR6NAR3_9SPHN</name>
<protein>
    <submittedName>
        <fullName evidence="2">Uncharacterized protein YjeT (DUF2065 family)</fullName>
    </submittedName>
</protein>
<evidence type="ECO:0000313" key="3">
    <source>
        <dbReference type="Proteomes" id="UP001138540"/>
    </source>
</evidence>
<feature type="transmembrane region" description="Helical" evidence="1">
    <location>
        <begin position="48"/>
        <end position="68"/>
    </location>
</feature>
<proteinExistence type="predicted"/>